<accession>A0AC61QIJ7</accession>
<organism evidence="1 2">
    <name type="scientific">Candidatus Syntrophosphaera thermopropionivorans</name>
    <dbReference type="NCBI Taxonomy" id="2593015"/>
    <lineage>
        <taxon>Bacteria</taxon>
        <taxon>Pseudomonadati</taxon>
        <taxon>Candidatus Cloacimonadota</taxon>
        <taxon>Candidatus Cloacimonadia</taxon>
        <taxon>Candidatus Cloacimonadales</taxon>
        <taxon>Candidatus Cloacimonadaceae</taxon>
        <taxon>Candidatus Syntrophosphaera</taxon>
    </lineage>
</organism>
<evidence type="ECO:0000313" key="1">
    <source>
        <dbReference type="EMBL" id="TDF72782.1"/>
    </source>
</evidence>
<dbReference type="EMBL" id="SMOG01000016">
    <property type="protein sequence ID" value="TDF72782.1"/>
    <property type="molecule type" value="Genomic_DNA"/>
</dbReference>
<dbReference type="Proteomes" id="UP000294588">
    <property type="component" value="Unassembled WGS sequence"/>
</dbReference>
<sequence length="723" mass="82437">MFKNKVSYILLILLVSFAAKSLEAKSLGYALSGGGARGYAHIGMLKVLAEEGIYPEYITGTSFGALVGSLYAMGYEPTEIESLTTSWDVLELFDEHYRREDLYIGQKRWPSYGNFRLRIKENGQPDFPTGLITGVKLNQALAQVYMPASNFQDFSKLPISFAGLYIDLDTGELIVSTSGSLMHTIRAAISMPSLFTPFELNGHRYVDAGLLQNIPVPQVRRLGADKVITLKVNADLAEKNPDNLIDILSHTIDIAMHQSYESSLALSDLVLEPDLSEFANMSYEKAKEIIDAGERYARNHIDEIRAFRDSLLAEGYEFKKPKKIPIPEKYPILTQDCRGNVYVSKAKIKEYSRLETPKKYSAEEIVAASKRIWNSQYFKMVYPILEPIEHGYKLIFYVQEYERRNVIFNMSYTSEEDLNISGAMELNNLLLKNSKLLAGFTLGGRSELSLDYVKNFGEFWGSYFRIFPYISEKRLYLYDEDFYKISSVKSLEYGITPGVGFFANNVAIAEGFFYSYRTRLYRDVSAVAPVDSLYLISGLGIKVYHESLDDDIFPLSGVRVFSKFNFAPWNQISDRLYNKAVLEIEAYAPIARKISLYGSYNFGTYFGAHEESSLDPFYFTGSQGYRAYPRYAISSPQYCYYTIASIINPKNNVFLETGVQALNYTNENLWDVNQKLEWSFYADIGYRTYLGPIHISAALSREHSPSFYLNVGYNNDLFWFSRK</sequence>
<comment type="caution">
    <text evidence="1">The sequence shown here is derived from an EMBL/GenBank/DDBJ whole genome shotgun (WGS) entry which is preliminary data.</text>
</comment>
<gene>
    <name evidence="1" type="ORF">E0946_05315</name>
</gene>
<name>A0AC61QIJ7_9BACT</name>
<keyword evidence="2" id="KW-1185">Reference proteome</keyword>
<reference evidence="1" key="1">
    <citation type="submission" date="2019-03" db="EMBL/GenBank/DDBJ databases">
        <title>Candidatus Syntrophosphaera thermopropionivorans: a novel player in syntrophic propionate oxidation during anaerobic digestion.</title>
        <authorList>
            <person name="Dyksma S."/>
        </authorList>
    </citation>
    <scope>NUCLEOTIDE SEQUENCE</scope>
    <source>
        <strain evidence="1">W5</strain>
    </source>
</reference>
<evidence type="ECO:0000313" key="2">
    <source>
        <dbReference type="Proteomes" id="UP000294588"/>
    </source>
</evidence>
<protein>
    <submittedName>
        <fullName evidence="1">Uncharacterized protein</fullName>
    </submittedName>
</protein>
<proteinExistence type="predicted"/>